<evidence type="ECO:0000256" key="4">
    <source>
        <dbReference type="ARBA" id="ARBA00022692"/>
    </source>
</evidence>
<reference evidence="9 10" key="1">
    <citation type="submission" date="2017-10" db="EMBL/GenBank/DDBJ databases">
        <title>Sequencing the genomes of 1000 actinobacteria strains.</title>
        <authorList>
            <person name="Klenk H.-P."/>
        </authorList>
    </citation>
    <scope>NUCLEOTIDE SEQUENCE [LARGE SCALE GENOMIC DNA]</scope>
    <source>
        <strain evidence="9 10">DSM 21801</strain>
    </source>
</reference>
<dbReference type="GO" id="GO:0005886">
    <property type="term" value="C:plasma membrane"/>
    <property type="evidence" value="ECO:0007669"/>
    <property type="project" value="UniProtKB-SubCell"/>
</dbReference>
<dbReference type="EMBL" id="PDJD01000001">
    <property type="protein sequence ID" value="PFG19963.1"/>
    <property type="molecule type" value="Genomic_DNA"/>
</dbReference>
<comment type="subcellular location">
    <subcellularLocation>
        <location evidence="1 7">Cell membrane</location>
        <topology evidence="1 7">Multi-pass membrane protein</topology>
    </subcellularLocation>
</comment>
<dbReference type="RefSeq" id="WP_098469013.1">
    <property type="nucleotide sequence ID" value="NZ_PDJD01000001.1"/>
</dbReference>
<name>A0A2A9CZZ5_9MICO</name>
<dbReference type="GO" id="GO:0055085">
    <property type="term" value="P:transmembrane transport"/>
    <property type="evidence" value="ECO:0007669"/>
    <property type="project" value="InterPro"/>
</dbReference>
<feature type="transmembrane region" description="Helical" evidence="7">
    <location>
        <begin position="217"/>
        <end position="238"/>
    </location>
</feature>
<dbReference type="AlphaFoldDB" id="A0A2A9CZZ5"/>
<keyword evidence="6 7" id="KW-0472">Membrane</keyword>
<feature type="transmembrane region" description="Helical" evidence="7">
    <location>
        <begin position="129"/>
        <end position="150"/>
    </location>
</feature>
<keyword evidence="4 7" id="KW-0812">Transmembrane</keyword>
<evidence type="ECO:0000256" key="5">
    <source>
        <dbReference type="ARBA" id="ARBA00022989"/>
    </source>
</evidence>
<dbReference type="PANTHER" id="PTHR43744">
    <property type="entry name" value="ABC TRANSPORTER PERMEASE PROTEIN MG189-RELATED-RELATED"/>
    <property type="match status" value="1"/>
</dbReference>
<comment type="similarity">
    <text evidence="7">Belongs to the binding-protein-dependent transport system permease family.</text>
</comment>
<organism evidence="9 10">
    <name type="scientific">Serinibacter salmoneus</name>
    <dbReference type="NCBI Taxonomy" id="556530"/>
    <lineage>
        <taxon>Bacteria</taxon>
        <taxon>Bacillati</taxon>
        <taxon>Actinomycetota</taxon>
        <taxon>Actinomycetes</taxon>
        <taxon>Micrococcales</taxon>
        <taxon>Beutenbergiaceae</taxon>
        <taxon>Serinibacter</taxon>
    </lineage>
</organism>
<feature type="transmembrane region" description="Helical" evidence="7">
    <location>
        <begin position="156"/>
        <end position="178"/>
    </location>
</feature>
<dbReference type="OrthoDB" id="2063054at2"/>
<evidence type="ECO:0000259" key="8">
    <source>
        <dbReference type="PROSITE" id="PS50928"/>
    </source>
</evidence>
<feature type="transmembrane region" description="Helical" evidence="7">
    <location>
        <begin position="33"/>
        <end position="52"/>
    </location>
</feature>
<feature type="transmembrane region" description="Helical" evidence="7">
    <location>
        <begin position="265"/>
        <end position="286"/>
    </location>
</feature>
<dbReference type="Proteomes" id="UP000224915">
    <property type="component" value="Unassembled WGS sequence"/>
</dbReference>
<keyword evidence="10" id="KW-1185">Reference proteome</keyword>
<evidence type="ECO:0000256" key="7">
    <source>
        <dbReference type="RuleBase" id="RU363032"/>
    </source>
</evidence>
<proteinExistence type="inferred from homology"/>
<dbReference type="PANTHER" id="PTHR43744:SF12">
    <property type="entry name" value="ABC TRANSPORTER PERMEASE PROTEIN MG189-RELATED"/>
    <property type="match status" value="1"/>
</dbReference>
<evidence type="ECO:0000256" key="3">
    <source>
        <dbReference type="ARBA" id="ARBA00022475"/>
    </source>
</evidence>
<evidence type="ECO:0000313" key="9">
    <source>
        <dbReference type="EMBL" id="PFG19963.1"/>
    </source>
</evidence>
<dbReference type="Gene3D" id="1.10.3720.10">
    <property type="entry name" value="MetI-like"/>
    <property type="match status" value="1"/>
</dbReference>
<keyword evidence="2 7" id="KW-0813">Transport</keyword>
<dbReference type="InterPro" id="IPR035906">
    <property type="entry name" value="MetI-like_sf"/>
</dbReference>
<comment type="caution">
    <text evidence="9">The sequence shown here is derived from an EMBL/GenBank/DDBJ whole genome shotgun (WGS) entry which is preliminary data.</text>
</comment>
<dbReference type="SUPFAM" id="SSF161098">
    <property type="entry name" value="MetI-like"/>
    <property type="match status" value="1"/>
</dbReference>
<protein>
    <submittedName>
        <fullName evidence="9">Cellobiose ABC transporter membrane protein</fullName>
    </submittedName>
</protein>
<dbReference type="CDD" id="cd06261">
    <property type="entry name" value="TM_PBP2"/>
    <property type="match status" value="1"/>
</dbReference>
<feature type="domain" description="ABC transmembrane type-1" evidence="8">
    <location>
        <begin position="94"/>
        <end position="286"/>
    </location>
</feature>
<sequence>MSAVGSLETTGKRTPDKALRKPRRTMLVERPRWWVYAILGAIVAGSLFPLYWSYVIASTTSGNANARIPVLVPGGNFLSNAARVIDTIPFWGALANSLFISVVVTASTLFFCTLAGYAFAKLPFKGSKWLSAFVVLTLAVPPQLGAVGLYRLMADWGWTGTIGAVIFPVLVSAFGVFFMRQYLEGVIPTELIEAARMDGAGQFRTFMTVAVPAARPAAAVLGLFTFITTWTDFFWPFLVLRDPDVQTLQTALAQLWASSGNNPDMSLILTGSLMSIIPLLILFVIAGKQLVAGIMSGAVKS</sequence>
<keyword evidence="5 7" id="KW-1133">Transmembrane helix</keyword>
<gene>
    <name evidence="9" type="ORF">ATL40_1543</name>
</gene>
<evidence type="ECO:0000256" key="1">
    <source>
        <dbReference type="ARBA" id="ARBA00004651"/>
    </source>
</evidence>
<feature type="transmembrane region" description="Helical" evidence="7">
    <location>
        <begin position="98"/>
        <end position="120"/>
    </location>
</feature>
<evidence type="ECO:0000256" key="2">
    <source>
        <dbReference type="ARBA" id="ARBA00022448"/>
    </source>
</evidence>
<dbReference type="PROSITE" id="PS50928">
    <property type="entry name" value="ABC_TM1"/>
    <property type="match status" value="1"/>
</dbReference>
<evidence type="ECO:0000313" key="10">
    <source>
        <dbReference type="Proteomes" id="UP000224915"/>
    </source>
</evidence>
<dbReference type="InterPro" id="IPR000515">
    <property type="entry name" value="MetI-like"/>
</dbReference>
<keyword evidence="3" id="KW-1003">Cell membrane</keyword>
<evidence type="ECO:0000256" key="6">
    <source>
        <dbReference type="ARBA" id="ARBA00023136"/>
    </source>
</evidence>
<accession>A0A2A9CZZ5</accession>
<dbReference type="Pfam" id="PF00528">
    <property type="entry name" value="BPD_transp_1"/>
    <property type="match status" value="1"/>
</dbReference>